<dbReference type="Pfam" id="PF01902">
    <property type="entry name" value="Diphthami_syn_2"/>
    <property type="match status" value="1"/>
</dbReference>
<evidence type="ECO:0000259" key="1">
    <source>
        <dbReference type="Pfam" id="PF01902"/>
    </source>
</evidence>
<organism evidence="2 3">
    <name type="scientific">Tenuibacillus multivorans</name>
    <dbReference type="NCBI Taxonomy" id="237069"/>
    <lineage>
        <taxon>Bacteria</taxon>
        <taxon>Bacillati</taxon>
        <taxon>Bacillota</taxon>
        <taxon>Bacilli</taxon>
        <taxon>Bacillales</taxon>
        <taxon>Bacillaceae</taxon>
        <taxon>Tenuibacillus</taxon>
    </lineage>
</organism>
<feature type="domain" description="Diphthamide synthase" evidence="1">
    <location>
        <begin position="3"/>
        <end position="212"/>
    </location>
</feature>
<dbReference type="InterPro" id="IPR002761">
    <property type="entry name" value="Diphthami_syn_dom"/>
</dbReference>
<dbReference type="CDD" id="cd01994">
    <property type="entry name" value="AANH_PF0828-like"/>
    <property type="match status" value="1"/>
</dbReference>
<dbReference type="NCBIfam" id="TIGR00290">
    <property type="entry name" value="MJ0570_dom"/>
    <property type="match status" value="1"/>
</dbReference>
<name>A0A1H0E0W9_9BACI</name>
<dbReference type="RefSeq" id="WP_093857411.1">
    <property type="nucleotide sequence ID" value="NZ_BJVZ01000005.1"/>
</dbReference>
<dbReference type="EMBL" id="FNIG01000008">
    <property type="protein sequence ID" value="SDN76009.1"/>
    <property type="molecule type" value="Genomic_DNA"/>
</dbReference>
<dbReference type="SUPFAM" id="SSF52402">
    <property type="entry name" value="Adenine nucleotide alpha hydrolases-like"/>
    <property type="match status" value="1"/>
</dbReference>
<sequence>MNKVMVSFSGGKDSMLALHRLDHDPKYKIEYLLITMSGEYERSSIHGIRDELVDLQAKALGFPIKKVYLPKNCTNEQYEKAMNDVMFEAERDGITHVAFGDINLKDIREYRENNLAKGAIQPIFPVWGESTQSLMNEFLKLGYQTIITTIDPKKVPNEFLGQVINQSLINQLPNDVDPCGENGEFHTFVIDGPLFKVPIPVKVNDRQVEQSFYTYQDLTVNNFGS</sequence>
<dbReference type="AlphaFoldDB" id="A0A1H0E0W9"/>
<dbReference type="OrthoDB" id="3572539at2"/>
<proteinExistence type="predicted"/>
<dbReference type="Proteomes" id="UP000199334">
    <property type="component" value="Unassembled WGS sequence"/>
</dbReference>
<gene>
    <name evidence="2" type="ORF">SAMN05216498_3019</name>
</gene>
<protein>
    <submittedName>
        <fullName evidence="2">MJ0570-related uncharacterized domain-containing protein</fullName>
    </submittedName>
</protein>
<dbReference type="Gene3D" id="3.90.1490.10">
    <property type="entry name" value="putative n-type atp pyrophosphatase, domain 2"/>
    <property type="match status" value="1"/>
</dbReference>
<evidence type="ECO:0000313" key="2">
    <source>
        <dbReference type="EMBL" id="SDN76009.1"/>
    </source>
</evidence>
<dbReference type="InterPro" id="IPR014729">
    <property type="entry name" value="Rossmann-like_a/b/a_fold"/>
</dbReference>
<dbReference type="STRING" id="237069.SAMN05216498_3019"/>
<reference evidence="2 3" key="1">
    <citation type="submission" date="2016-10" db="EMBL/GenBank/DDBJ databases">
        <authorList>
            <person name="de Groot N.N."/>
        </authorList>
    </citation>
    <scope>NUCLEOTIDE SEQUENCE [LARGE SCALE GENOMIC DNA]</scope>
    <source>
        <strain evidence="2 3">CGMCC 1.3442</strain>
    </source>
</reference>
<accession>A0A1H0E0W9</accession>
<dbReference type="Gene3D" id="3.40.50.620">
    <property type="entry name" value="HUPs"/>
    <property type="match status" value="1"/>
</dbReference>
<evidence type="ECO:0000313" key="3">
    <source>
        <dbReference type="Proteomes" id="UP000199334"/>
    </source>
</evidence>
<keyword evidence="3" id="KW-1185">Reference proteome</keyword>